<protein>
    <submittedName>
        <fullName evidence="6">Benzoyl-CoA reductase, bzd-type, subunit O</fullName>
    </submittedName>
</protein>
<dbReference type="InterPro" id="IPR017604">
    <property type="entry name" value="Benzoyl-CoA_Rdtase_bzd_osu"/>
</dbReference>
<evidence type="ECO:0000313" key="7">
    <source>
        <dbReference type="Proteomes" id="UP000078532"/>
    </source>
</evidence>
<comment type="similarity">
    <text evidence="2">Belongs to the FldB/FldC dehydratase alpha/beta subunit family.</text>
</comment>
<accession>A0A1B7LGN9</accession>
<comment type="cofactor">
    <cofactor evidence="1">
        <name>[4Fe-4S] cluster</name>
        <dbReference type="ChEBI" id="CHEBI:49883"/>
    </cofactor>
</comment>
<dbReference type="PANTHER" id="PTHR30548:SF4">
    <property type="entry name" value="SUBUNIT OF OXYGEN-SENSITIVE 2-HYDROXYISOCAPROYL-COA DEHYDRATASE"/>
    <property type="match status" value="1"/>
</dbReference>
<dbReference type="AlphaFoldDB" id="A0A1B7LGN9"/>
<name>A0A1B7LGN9_9FIRM</name>
<keyword evidence="3" id="KW-0479">Metal-binding</keyword>
<dbReference type="OrthoDB" id="9810278at2"/>
<dbReference type="Gene3D" id="3.40.50.11890">
    <property type="match status" value="1"/>
</dbReference>
<dbReference type="Pfam" id="PF06050">
    <property type="entry name" value="HGD-D"/>
    <property type="match status" value="1"/>
</dbReference>
<evidence type="ECO:0000256" key="1">
    <source>
        <dbReference type="ARBA" id="ARBA00001966"/>
    </source>
</evidence>
<dbReference type="NCBIfam" id="TIGR03191">
    <property type="entry name" value="benz_CoA_bzdO"/>
    <property type="match status" value="1"/>
</dbReference>
<dbReference type="Proteomes" id="UP000078532">
    <property type="component" value="Unassembled WGS sequence"/>
</dbReference>
<reference evidence="6 7" key="1">
    <citation type="submission" date="2016-04" db="EMBL/GenBank/DDBJ databases">
        <authorList>
            <person name="Evans L.H."/>
            <person name="Alamgir A."/>
            <person name="Owens N."/>
            <person name="Weber N.D."/>
            <person name="Virtaneva K."/>
            <person name="Barbian K."/>
            <person name="Babar A."/>
            <person name="Rosenke K."/>
        </authorList>
    </citation>
    <scope>NUCLEOTIDE SEQUENCE [LARGE SCALE GENOMIC DNA]</scope>
    <source>
        <strain evidence="6 7">LMa1</strain>
    </source>
</reference>
<gene>
    <name evidence="6" type="ORF">A6M21_06950</name>
</gene>
<dbReference type="RefSeq" id="WP_066667035.1">
    <property type="nucleotide sequence ID" value="NZ_LYVF01000069.1"/>
</dbReference>
<keyword evidence="4" id="KW-0408">Iron</keyword>
<dbReference type="GO" id="GO:0016836">
    <property type="term" value="F:hydro-lyase activity"/>
    <property type="evidence" value="ECO:0007669"/>
    <property type="project" value="UniProtKB-ARBA"/>
</dbReference>
<comment type="caution">
    <text evidence="6">The sequence shown here is derived from an EMBL/GenBank/DDBJ whole genome shotgun (WGS) entry which is preliminary data.</text>
</comment>
<dbReference type="EMBL" id="LYVF01000069">
    <property type="protein sequence ID" value="OAT85271.1"/>
    <property type="molecule type" value="Genomic_DNA"/>
</dbReference>
<evidence type="ECO:0000256" key="4">
    <source>
        <dbReference type="ARBA" id="ARBA00023004"/>
    </source>
</evidence>
<dbReference type="STRING" id="1838280.A6M21_06950"/>
<proteinExistence type="inferred from homology"/>
<sequence length="435" mass="49983">MSKQKYPTEPLQCWAKAKELREKYYLDYRDAHLKGGLRWAGGAWTFDAVPRGLGDDVYPLTSEPYGATIAHNKELALECMEATEKAGYARDLCSYMRIYWGSILLDKYPFGGGYPKPDFIWQDHICCSHAKWYQVVKDLEPAIPMYEIDVAVGPYHEINEAKIQYVADQILDGIEWMEKVTGRKYDDEKLIAAVKDECRSTSTWAEICSLNKAVPAPLDEKSMYSLYVFGTLHKAARWVADFYEEVRDEVKDRVARGIAAVGNEQCRLISDTQPPWAFLKVFRYLERYGAVSVGSLYTFGLEGIWEEKPDGSWGPRTTPMEKGIEIKTREQAVRINVEWNLSKPEWQHFYHPKFKTGMMKRIFDEWKLNGVLLHYNRGCEGLSVGIAENRLGLIEAGCPVMTFEGNMGDEREFDEVATFARIDAFMESLGFKKQY</sequence>
<dbReference type="InterPro" id="IPR010327">
    <property type="entry name" value="FldB/FldC_alpha/beta"/>
</dbReference>
<evidence type="ECO:0000256" key="3">
    <source>
        <dbReference type="ARBA" id="ARBA00022723"/>
    </source>
</evidence>
<dbReference type="GO" id="GO:0046872">
    <property type="term" value="F:metal ion binding"/>
    <property type="evidence" value="ECO:0007669"/>
    <property type="project" value="UniProtKB-KW"/>
</dbReference>
<dbReference type="GO" id="GO:0051536">
    <property type="term" value="F:iron-sulfur cluster binding"/>
    <property type="evidence" value="ECO:0007669"/>
    <property type="project" value="UniProtKB-KW"/>
</dbReference>
<keyword evidence="7" id="KW-1185">Reference proteome</keyword>
<evidence type="ECO:0000313" key="6">
    <source>
        <dbReference type="EMBL" id="OAT85271.1"/>
    </source>
</evidence>
<organism evidence="6 7">
    <name type="scientific">Desulfotomaculum copahuensis</name>
    <dbReference type="NCBI Taxonomy" id="1838280"/>
    <lineage>
        <taxon>Bacteria</taxon>
        <taxon>Bacillati</taxon>
        <taxon>Bacillota</taxon>
        <taxon>Clostridia</taxon>
        <taxon>Eubacteriales</taxon>
        <taxon>Desulfotomaculaceae</taxon>
        <taxon>Desulfotomaculum</taxon>
    </lineage>
</organism>
<keyword evidence="5" id="KW-0411">Iron-sulfur</keyword>
<dbReference type="Gene3D" id="3.40.50.11900">
    <property type="match status" value="1"/>
</dbReference>
<evidence type="ECO:0000256" key="5">
    <source>
        <dbReference type="ARBA" id="ARBA00023014"/>
    </source>
</evidence>
<dbReference type="PANTHER" id="PTHR30548">
    <property type="entry name" value="2-HYDROXYGLUTARYL-COA DEHYDRATASE, D-COMPONENT-RELATED"/>
    <property type="match status" value="1"/>
</dbReference>
<evidence type="ECO:0000256" key="2">
    <source>
        <dbReference type="ARBA" id="ARBA00005806"/>
    </source>
</evidence>